<comment type="caution">
    <text evidence="3">The sequence shown here is derived from an EMBL/GenBank/DDBJ whole genome shotgun (WGS) entry which is preliminary data.</text>
</comment>
<dbReference type="Pfam" id="PF19609">
    <property type="entry name" value="DUF6114"/>
    <property type="match status" value="1"/>
</dbReference>
<evidence type="ECO:0000256" key="1">
    <source>
        <dbReference type="SAM" id="MobiDB-lite"/>
    </source>
</evidence>
<feature type="compositionally biased region" description="Basic and acidic residues" evidence="1">
    <location>
        <begin position="172"/>
        <end position="188"/>
    </location>
</feature>
<keyword evidence="2" id="KW-0812">Transmembrane</keyword>
<protein>
    <submittedName>
        <fullName evidence="3">Uncharacterized protein</fullName>
    </submittedName>
</protein>
<accession>A0A852U7C4</accession>
<dbReference type="InterPro" id="IPR046096">
    <property type="entry name" value="DUF6114"/>
</dbReference>
<evidence type="ECO:0000313" key="4">
    <source>
        <dbReference type="Proteomes" id="UP000589036"/>
    </source>
</evidence>
<gene>
    <name evidence="3" type="ORF">HDA32_005893</name>
</gene>
<evidence type="ECO:0000313" key="3">
    <source>
        <dbReference type="EMBL" id="NYE50773.1"/>
    </source>
</evidence>
<sequence length="188" mass="20791">MTRRTRREGRSGAPVRPWRRFRAWRRRRPFWGGFHAAMAGIVICSLPLAPVEVMIQQGIAGVPSVLMGVFLIALGLIAWATPQQRTVTGTLTMLVGLAALVMSNLGGFVIGSTFAFIGGGLMLAWQPTPRPTRRNRNRKNRKEEKRRRKDRRGRADGGEGDAAPGPAPEGPALEREPPRDRDVDTIHP</sequence>
<feature type="compositionally biased region" description="Basic residues" evidence="1">
    <location>
        <begin position="131"/>
        <end position="152"/>
    </location>
</feature>
<feature type="region of interest" description="Disordered" evidence="1">
    <location>
        <begin position="127"/>
        <end position="188"/>
    </location>
</feature>
<organism evidence="3 4">
    <name type="scientific">Spinactinospora alkalitolerans</name>
    <dbReference type="NCBI Taxonomy" id="687207"/>
    <lineage>
        <taxon>Bacteria</taxon>
        <taxon>Bacillati</taxon>
        <taxon>Actinomycetota</taxon>
        <taxon>Actinomycetes</taxon>
        <taxon>Streptosporangiales</taxon>
        <taxon>Nocardiopsidaceae</taxon>
        <taxon>Spinactinospora</taxon>
    </lineage>
</organism>
<name>A0A852U7C4_9ACTN</name>
<dbReference type="AlphaFoldDB" id="A0A852U7C4"/>
<dbReference type="SUPFAM" id="SSF103473">
    <property type="entry name" value="MFS general substrate transporter"/>
    <property type="match status" value="1"/>
</dbReference>
<dbReference type="EMBL" id="JACCCC010000001">
    <property type="protein sequence ID" value="NYE50773.1"/>
    <property type="molecule type" value="Genomic_DNA"/>
</dbReference>
<evidence type="ECO:0000256" key="2">
    <source>
        <dbReference type="SAM" id="Phobius"/>
    </source>
</evidence>
<keyword evidence="4" id="KW-1185">Reference proteome</keyword>
<dbReference type="Proteomes" id="UP000589036">
    <property type="component" value="Unassembled WGS sequence"/>
</dbReference>
<proteinExistence type="predicted"/>
<keyword evidence="2" id="KW-1133">Transmembrane helix</keyword>
<reference evidence="3 4" key="1">
    <citation type="submission" date="2020-07" db="EMBL/GenBank/DDBJ databases">
        <title>Sequencing the genomes of 1000 actinobacteria strains.</title>
        <authorList>
            <person name="Klenk H.-P."/>
        </authorList>
    </citation>
    <scope>NUCLEOTIDE SEQUENCE [LARGE SCALE GENOMIC DNA]</scope>
    <source>
        <strain evidence="3 4">CXB654</strain>
    </source>
</reference>
<dbReference type="InterPro" id="IPR036259">
    <property type="entry name" value="MFS_trans_sf"/>
</dbReference>
<feature type="transmembrane region" description="Helical" evidence="2">
    <location>
        <begin position="29"/>
        <end position="49"/>
    </location>
</feature>
<dbReference type="RefSeq" id="WP_179646198.1">
    <property type="nucleotide sequence ID" value="NZ_BAAAYY010000045.1"/>
</dbReference>
<feature type="transmembrane region" description="Helical" evidence="2">
    <location>
        <begin position="55"/>
        <end position="79"/>
    </location>
</feature>
<keyword evidence="2" id="KW-0472">Membrane</keyword>